<evidence type="ECO:0000313" key="3">
    <source>
        <dbReference type="EMBL" id="RXU87563.1"/>
    </source>
</evidence>
<sequence>MKFNEFGEYFPYIDDTSKLTDEEIAKIRHTNLVLNNINRNELAKKLFGHNSEIYFNKKIGYYSSLYIGYVKEGEYRKNGSSGGFTTWLLNEMLDKGLVDGVIHVHATGNKDKLFEYRISRTIEEIIAGSKTKYYPVEMSEVLEIVKKTPGKYAIVGLPSFITELRLLGEIDPIINDRIKYMVGLVCGHQKSSKFSDFLAWQCGIAPGNLEYIDFRKKIKDKPASSYGIEVKGKKGTEDVTIFKEMKDIYGGDWGKGFFKIKASDFTDDVMNELADITLGDAWLPEYTKDPNGNNIIVIRNSEINELVKEAIKENRVKLDSTNTEKIIQSQSAHYRHTQEELPYRLYKKKKAHQWYPQKQISPSKDLPFIRKRIQDVREAIYIHVPIYFNQAVKKGQFTVFKNKMYLYDKLYILLYKGLSIQKKLGYKK</sequence>
<name>A0AB37VS79_ENTFC</name>
<dbReference type="GO" id="GO:0052592">
    <property type="term" value="F:oxidoreductase activity, acting on CH or CH2 groups, with an iron-sulfur protein as acceptor"/>
    <property type="evidence" value="ECO:0007669"/>
    <property type="project" value="TreeGrafter"/>
</dbReference>
<evidence type="ECO:0000259" key="1">
    <source>
        <dbReference type="Pfam" id="PF04422"/>
    </source>
</evidence>
<feature type="domain" description="Coenzyme F420 hydrogenase/dehydrogenase beta subunit C-terminal" evidence="2">
    <location>
        <begin position="151"/>
        <end position="321"/>
    </location>
</feature>
<dbReference type="PANTHER" id="PTHR31332">
    <property type="entry name" value="7-HYDROXYMETHYL CHLOROPHYLL A REDUCTASE, CHLOROPLASTIC"/>
    <property type="match status" value="1"/>
</dbReference>
<reference evidence="3 4" key="1">
    <citation type="submission" date="2017-12" db="EMBL/GenBank/DDBJ databases">
        <title>A pool of 800 enterococci isolated from chicken carcass rinse samples from New Zealand.</title>
        <authorList>
            <person name="Zhang J."/>
            <person name="Rogers L."/>
            <person name="Midwinter A."/>
            <person name="French N."/>
        </authorList>
    </citation>
    <scope>NUCLEOTIDE SEQUENCE [LARGE SCALE GENOMIC DNA]</scope>
    <source>
        <strain evidence="3 4">EN697</strain>
    </source>
</reference>
<comment type="caution">
    <text evidence="3">The sequence shown here is derived from an EMBL/GenBank/DDBJ whole genome shotgun (WGS) entry which is preliminary data.</text>
</comment>
<accession>A0AB37VS79</accession>
<dbReference type="InterPro" id="IPR007516">
    <property type="entry name" value="Co_F420_Hydgase/DH_bsu_N"/>
</dbReference>
<feature type="domain" description="Coenzyme F420 hydrogenase/dehydrogenase beta subunit N-terminal" evidence="1">
    <location>
        <begin position="66"/>
        <end position="143"/>
    </location>
</feature>
<protein>
    <recommendedName>
        <fullName evidence="5">Coenzyme F420 hydrogenase</fullName>
    </recommendedName>
</protein>
<evidence type="ECO:0000259" key="2">
    <source>
        <dbReference type="Pfam" id="PF04432"/>
    </source>
</evidence>
<dbReference type="InterPro" id="IPR045220">
    <property type="entry name" value="FRHB/FDHB/HCAR-like"/>
</dbReference>
<dbReference type="Proteomes" id="UP000289562">
    <property type="component" value="Unassembled WGS sequence"/>
</dbReference>
<dbReference type="EMBL" id="PJVH01000023">
    <property type="protein sequence ID" value="RXU87563.1"/>
    <property type="molecule type" value="Genomic_DNA"/>
</dbReference>
<dbReference type="InterPro" id="IPR007525">
    <property type="entry name" value="FrhB_FdhB_C"/>
</dbReference>
<gene>
    <name evidence="3" type="ORF">CYQ77_08320</name>
</gene>
<evidence type="ECO:0008006" key="5">
    <source>
        <dbReference type="Google" id="ProtNLM"/>
    </source>
</evidence>
<proteinExistence type="predicted"/>
<dbReference type="Pfam" id="PF04432">
    <property type="entry name" value="FrhB_FdhB_C"/>
    <property type="match status" value="1"/>
</dbReference>
<dbReference type="Pfam" id="PF04422">
    <property type="entry name" value="FrhB_FdhB_N"/>
    <property type="match status" value="1"/>
</dbReference>
<organism evidence="3 4">
    <name type="scientific">Enterococcus faecium</name>
    <name type="common">Streptococcus faecium</name>
    <dbReference type="NCBI Taxonomy" id="1352"/>
    <lineage>
        <taxon>Bacteria</taxon>
        <taxon>Bacillati</taxon>
        <taxon>Bacillota</taxon>
        <taxon>Bacilli</taxon>
        <taxon>Lactobacillales</taxon>
        <taxon>Enterococcaceae</taxon>
        <taxon>Enterococcus</taxon>
    </lineage>
</organism>
<dbReference type="AlphaFoldDB" id="A0AB37VS79"/>
<evidence type="ECO:0000313" key="4">
    <source>
        <dbReference type="Proteomes" id="UP000289562"/>
    </source>
</evidence>
<dbReference type="PANTHER" id="PTHR31332:SF0">
    <property type="entry name" value="7-HYDROXYMETHYL CHLOROPHYLL A REDUCTASE, CHLOROPLASTIC"/>
    <property type="match status" value="1"/>
</dbReference>